<protein>
    <submittedName>
        <fullName evidence="1">Uncharacterized protein</fullName>
    </submittedName>
</protein>
<feature type="non-terminal residue" evidence="1">
    <location>
        <position position="1"/>
    </location>
</feature>
<dbReference type="Proteomes" id="UP001482620">
    <property type="component" value="Unassembled WGS sequence"/>
</dbReference>
<keyword evidence="2" id="KW-1185">Reference proteome</keyword>
<comment type="caution">
    <text evidence="1">The sequence shown here is derived from an EMBL/GenBank/DDBJ whole genome shotgun (WGS) entry which is preliminary data.</text>
</comment>
<evidence type="ECO:0000313" key="1">
    <source>
        <dbReference type="EMBL" id="MEQ2245925.1"/>
    </source>
</evidence>
<gene>
    <name evidence="1" type="ORF">ILYODFUR_033084</name>
</gene>
<proteinExistence type="predicted"/>
<reference evidence="1 2" key="1">
    <citation type="submission" date="2021-06" db="EMBL/GenBank/DDBJ databases">
        <authorList>
            <person name="Palmer J.M."/>
        </authorList>
    </citation>
    <scope>NUCLEOTIDE SEQUENCE [LARGE SCALE GENOMIC DNA]</scope>
    <source>
        <strain evidence="2">if_2019</strain>
        <tissue evidence="1">Muscle</tissue>
    </source>
</reference>
<accession>A0ABV0UL09</accession>
<name>A0ABV0UL09_9TELE</name>
<organism evidence="1 2">
    <name type="scientific">Ilyodon furcidens</name>
    <name type="common">goldbreast splitfin</name>
    <dbReference type="NCBI Taxonomy" id="33524"/>
    <lineage>
        <taxon>Eukaryota</taxon>
        <taxon>Metazoa</taxon>
        <taxon>Chordata</taxon>
        <taxon>Craniata</taxon>
        <taxon>Vertebrata</taxon>
        <taxon>Euteleostomi</taxon>
        <taxon>Actinopterygii</taxon>
        <taxon>Neopterygii</taxon>
        <taxon>Teleostei</taxon>
        <taxon>Neoteleostei</taxon>
        <taxon>Acanthomorphata</taxon>
        <taxon>Ovalentaria</taxon>
        <taxon>Atherinomorphae</taxon>
        <taxon>Cyprinodontiformes</taxon>
        <taxon>Goodeidae</taxon>
        <taxon>Ilyodon</taxon>
    </lineage>
</organism>
<dbReference type="EMBL" id="JAHRIQ010075054">
    <property type="protein sequence ID" value="MEQ2245925.1"/>
    <property type="molecule type" value="Genomic_DNA"/>
</dbReference>
<evidence type="ECO:0000313" key="2">
    <source>
        <dbReference type="Proteomes" id="UP001482620"/>
    </source>
</evidence>
<sequence>TQGKYETTVKSLKLTRKKLVSEDIEEVRETLKKLQGVLTSRGYGLHVTTNSLEEPALHLTFLLKCFPNKAGMD</sequence>